<dbReference type="GO" id="GO:0016787">
    <property type="term" value="F:hydrolase activity"/>
    <property type="evidence" value="ECO:0007669"/>
    <property type="project" value="UniProtKB-KW"/>
</dbReference>
<dbReference type="PANTHER" id="PTHR11614">
    <property type="entry name" value="PHOSPHOLIPASE-RELATED"/>
    <property type="match status" value="1"/>
</dbReference>
<dbReference type="Pfam" id="PF12146">
    <property type="entry name" value="Hydrolase_4"/>
    <property type="match status" value="1"/>
</dbReference>
<sequence>MPPAFRFEGGAEGVLLVHGLGRTPEEMRLLGKGLNRAGFTVQGVALAGHGGSEEELLASDWRAWYASVEVAAVELRGRVDRMFVAGSSMGALLALRLAAVHPDWVAGVGVFGATFRYDGWSTGWAARMSFLLPLFKRLGIGRHRRLLQWPPHGIHEQRLREHFGRNMPGGPDGATQREGDPWHALAETVELARDVRRRLPSVLAPCFIAHALDDEVASAANADLVARHVRGPVEMLLLADSYHMITIDRERRMLIERSADFFDRVAREARSARVAA</sequence>
<name>A0ABX0Q4D8_9GAMM</name>
<gene>
    <name evidence="2" type="ORF">HBF26_04075</name>
</gene>
<reference evidence="2 3" key="1">
    <citation type="journal article" date="2011" name="Curr. Microbiol.">
        <title>Luteibacter jiangsuensis sp. nov.: a methamidophos-degrading bacterium isolated from a methamidophos-manufacturing factory.</title>
        <authorList>
            <person name="Wang L."/>
            <person name="Wang G.L."/>
            <person name="Li S.P."/>
            <person name="Jiang J.D."/>
        </authorList>
    </citation>
    <scope>NUCLEOTIDE SEQUENCE [LARGE SCALE GENOMIC DNA]</scope>
    <source>
        <strain evidence="2 3">CGMCC 1.10133</strain>
    </source>
</reference>
<proteinExistence type="predicted"/>
<dbReference type="SUPFAM" id="SSF53474">
    <property type="entry name" value="alpha/beta-Hydrolases"/>
    <property type="match status" value="1"/>
</dbReference>
<dbReference type="InterPro" id="IPR029058">
    <property type="entry name" value="AB_hydrolase_fold"/>
</dbReference>
<dbReference type="InterPro" id="IPR051044">
    <property type="entry name" value="MAG_DAG_Lipase"/>
</dbReference>
<evidence type="ECO:0000313" key="2">
    <source>
        <dbReference type="EMBL" id="NID04048.1"/>
    </source>
</evidence>
<dbReference type="Gene3D" id="3.40.50.1820">
    <property type="entry name" value="alpha/beta hydrolase"/>
    <property type="match status" value="1"/>
</dbReference>
<feature type="domain" description="Serine aminopeptidase S33" evidence="1">
    <location>
        <begin position="14"/>
        <end position="250"/>
    </location>
</feature>
<protein>
    <submittedName>
        <fullName evidence="2">Alpha/beta fold hydrolase</fullName>
    </submittedName>
</protein>
<evidence type="ECO:0000259" key="1">
    <source>
        <dbReference type="Pfam" id="PF12146"/>
    </source>
</evidence>
<dbReference type="PIRSF" id="PIRSF017388">
    <property type="entry name" value="Esterase_lipase"/>
    <property type="match status" value="1"/>
</dbReference>
<dbReference type="EMBL" id="JAAQQR010000002">
    <property type="protein sequence ID" value="NID04048.1"/>
    <property type="molecule type" value="Genomic_DNA"/>
</dbReference>
<organism evidence="2 3">
    <name type="scientific">Luteibacter jiangsuensis</name>
    <dbReference type="NCBI Taxonomy" id="637577"/>
    <lineage>
        <taxon>Bacteria</taxon>
        <taxon>Pseudomonadati</taxon>
        <taxon>Pseudomonadota</taxon>
        <taxon>Gammaproteobacteria</taxon>
        <taxon>Lysobacterales</taxon>
        <taxon>Rhodanobacteraceae</taxon>
        <taxon>Luteibacter</taxon>
    </lineage>
</organism>
<dbReference type="InterPro" id="IPR012354">
    <property type="entry name" value="Esterase_lipase"/>
</dbReference>
<dbReference type="InterPro" id="IPR022742">
    <property type="entry name" value="Hydrolase_4"/>
</dbReference>
<evidence type="ECO:0000313" key="3">
    <source>
        <dbReference type="Proteomes" id="UP001429601"/>
    </source>
</evidence>
<accession>A0ABX0Q4D8</accession>
<dbReference type="Proteomes" id="UP001429601">
    <property type="component" value="Unassembled WGS sequence"/>
</dbReference>
<keyword evidence="2" id="KW-0378">Hydrolase</keyword>
<keyword evidence="3" id="KW-1185">Reference proteome</keyword>
<comment type="caution">
    <text evidence="2">The sequence shown here is derived from an EMBL/GenBank/DDBJ whole genome shotgun (WGS) entry which is preliminary data.</text>
</comment>